<keyword evidence="1" id="KW-0732">Signal</keyword>
<gene>
    <name evidence="2" type="ORF">QU481_23210</name>
</gene>
<evidence type="ECO:0000256" key="1">
    <source>
        <dbReference type="SAM" id="SignalP"/>
    </source>
</evidence>
<dbReference type="Proteomes" id="UP001168540">
    <property type="component" value="Unassembled WGS sequence"/>
</dbReference>
<evidence type="ECO:0000313" key="2">
    <source>
        <dbReference type="EMBL" id="MDN0077722.1"/>
    </source>
</evidence>
<sequence length="174" mass="18900">MKSIPVIQYAMLCGLLSILAVPVAKAADPGRQAEVSARGALVMPFELKATTHIFTKTQDGGVQQVVTKKAGDEHQIHLIREHLALIADHFSKGNFAEPANIHGANMPGLAELRQAKAGELTVSYQDMPNGGQIQFSAHDPLLVQALHKWFDAQISDHGADAMRGHKHANMMHMQ</sequence>
<accession>A0ABT7XVB2</accession>
<evidence type="ECO:0000313" key="3">
    <source>
        <dbReference type="Proteomes" id="UP001168540"/>
    </source>
</evidence>
<name>A0ABT7XVB2_9NEIS</name>
<keyword evidence="3" id="KW-1185">Reference proteome</keyword>
<feature type="chain" id="PRO_5046116088" evidence="1">
    <location>
        <begin position="27"/>
        <end position="174"/>
    </location>
</feature>
<dbReference type="RefSeq" id="WP_289832334.1">
    <property type="nucleotide sequence ID" value="NZ_JAUEDK010000089.1"/>
</dbReference>
<dbReference type="EMBL" id="JAUEDK010000089">
    <property type="protein sequence ID" value="MDN0077722.1"/>
    <property type="molecule type" value="Genomic_DNA"/>
</dbReference>
<protein>
    <submittedName>
        <fullName evidence="2">Aspartate carbamoyltransferase</fullName>
    </submittedName>
</protein>
<organism evidence="2 3">
    <name type="scientific">Crenobacter oryzisoli</name>
    <dbReference type="NCBI Taxonomy" id="3056844"/>
    <lineage>
        <taxon>Bacteria</taxon>
        <taxon>Pseudomonadati</taxon>
        <taxon>Pseudomonadota</taxon>
        <taxon>Betaproteobacteria</taxon>
        <taxon>Neisseriales</taxon>
        <taxon>Neisseriaceae</taxon>
        <taxon>Crenobacter</taxon>
    </lineage>
</organism>
<proteinExistence type="predicted"/>
<feature type="signal peptide" evidence="1">
    <location>
        <begin position="1"/>
        <end position="26"/>
    </location>
</feature>
<reference evidence="2" key="1">
    <citation type="submission" date="2023-06" db="EMBL/GenBank/DDBJ databases">
        <authorList>
            <person name="Zhang S."/>
        </authorList>
    </citation>
    <scope>NUCLEOTIDE SEQUENCE</scope>
    <source>
        <strain evidence="2">SG2303</strain>
    </source>
</reference>
<comment type="caution">
    <text evidence="2">The sequence shown here is derived from an EMBL/GenBank/DDBJ whole genome shotgun (WGS) entry which is preliminary data.</text>
</comment>